<feature type="transmembrane region" description="Helical" evidence="7">
    <location>
        <begin position="518"/>
        <end position="535"/>
    </location>
</feature>
<dbReference type="Gene3D" id="1.20.1250.20">
    <property type="entry name" value="MFS general substrate transporter like domains"/>
    <property type="match status" value="1"/>
</dbReference>
<dbReference type="OrthoDB" id="10021397at2759"/>
<evidence type="ECO:0000256" key="1">
    <source>
        <dbReference type="ARBA" id="ARBA00004141"/>
    </source>
</evidence>
<dbReference type="PROSITE" id="PS50850">
    <property type="entry name" value="MFS"/>
    <property type="match status" value="1"/>
</dbReference>
<dbReference type="PANTHER" id="PTHR23501">
    <property type="entry name" value="MAJOR FACILITATOR SUPERFAMILY"/>
    <property type="match status" value="1"/>
</dbReference>
<evidence type="ECO:0000256" key="5">
    <source>
        <dbReference type="ARBA" id="ARBA00023136"/>
    </source>
</evidence>
<feature type="transmembrane region" description="Helical" evidence="7">
    <location>
        <begin position="50"/>
        <end position="75"/>
    </location>
</feature>
<feature type="domain" description="Major facilitator superfamily (MFS) profile" evidence="8">
    <location>
        <begin position="53"/>
        <end position="568"/>
    </location>
</feature>
<evidence type="ECO:0000259" key="8">
    <source>
        <dbReference type="PROSITE" id="PS50850"/>
    </source>
</evidence>
<feature type="transmembrane region" description="Helical" evidence="7">
    <location>
        <begin position="174"/>
        <end position="194"/>
    </location>
</feature>
<proteinExistence type="predicted"/>
<feature type="compositionally biased region" description="Polar residues" evidence="6">
    <location>
        <begin position="17"/>
        <end position="27"/>
    </location>
</feature>
<evidence type="ECO:0000256" key="4">
    <source>
        <dbReference type="ARBA" id="ARBA00022989"/>
    </source>
</evidence>
<evidence type="ECO:0000313" key="10">
    <source>
        <dbReference type="Proteomes" id="UP000531561"/>
    </source>
</evidence>
<feature type="transmembrane region" description="Helical" evidence="7">
    <location>
        <begin position="143"/>
        <end position="167"/>
    </location>
</feature>
<accession>A0A8H6ENJ5</accession>
<dbReference type="GO" id="GO:0022857">
    <property type="term" value="F:transmembrane transporter activity"/>
    <property type="evidence" value="ECO:0007669"/>
    <property type="project" value="InterPro"/>
</dbReference>
<reference evidence="9 10" key="1">
    <citation type="journal article" date="2020" name="Phytopathology">
        <title>A high-quality genome resource of Botrytis fragariae, a new and rapidly spreading fungal pathogen causing strawberry gray mold in the U.S.A.</title>
        <authorList>
            <person name="Wu Y."/>
            <person name="Saski C.A."/>
            <person name="Schnabel G."/>
            <person name="Xiao S."/>
            <person name="Hu M."/>
        </authorList>
    </citation>
    <scope>NUCLEOTIDE SEQUENCE [LARGE SCALE GENOMIC DNA]</scope>
    <source>
        <strain evidence="9 10">BVB16</strain>
    </source>
</reference>
<keyword evidence="3 7" id="KW-0812">Transmembrane</keyword>
<feature type="transmembrane region" description="Helical" evidence="7">
    <location>
        <begin position="246"/>
        <end position="265"/>
    </location>
</feature>
<comment type="subcellular location">
    <subcellularLocation>
        <location evidence="1">Membrane</location>
        <topology evidence="1">Multi-pass membrane protein</topology>
    </subcellularLocation>
</comment>
<dbReference type="CDD" id="cd17502">
    <property type="entry name" value="MFS_Azr1_MDR_like"/>
    <property type="match status" value="1"/>
</dbReference>
<feature type="transmembrane region" description="Helical" evidence="7">
    <location>
        <begin position="117"/>
        <end position="137"/>
    </location>
</feature>
<gene>
    <name evidence="9" type="ORF">Bfra_000611</name>
</gene>
<dbReference type="AlphaFoldDB" id="A0A8H6ENJ5"/>
<feature type="transmembrane region" description="Helical" evidence="7">
    <location>
        <begin position="277"/>
        <end position="300"/>
    </location>
</feature>
<dbReference type="EMBL" id="JABFCT010000002">
    <property type="protein sequence ID" value="KAF5878445.1"/>
    <property type="molecule type" value="Genomic_DNA"/>
</dbReference>
<dbReference type="RefSeq" id="XP_037197389.1">
    <property type="nucleotide sequence ID" value="XM_037331056.1"/>
</dbReference>
<dbReference type="InterPro" id="IPR011701">
    <property type="entry name" value="MFS"/>
</dbReference>
<feature type="transmembrane region" description="Helical" evidence="7">
    <location>
        <begin position="411"/>
        <end position="432"/>
    </location>
</feature>
<protein>
    <submittedName>
        <fullName evidence="9">Putative mfs gliotoxin efflux transporter protein</fullName>
    </submittedName>
</protein>
<feature type="transmembrane region" description="Helical" evidence="7">
    <location>
        <begin position="206"/>
        <end position="226"/>
    </location>
</feature>
<dbReference type="Gene3D" id="1.20.1720.10">
    <property type="entry name" value="Multidrug resistance protein D"/>
    <property type="match status" value="1"/>
</dbReference>
<dbReference type="GO" id="GO:0005886">
    <property type="term" value="C:plasma membrane"/>
    <property type="evidence" value="ECO:0007669"/>
    <property type="project" value="TreeGrafter"/>
</dbReference>
<evidence type="ECO:0000256" key="7">
    <source>
        <dbReference type="SAM" id="Phobius"/>
    </source>
</evidence>
<dbReference type="PANTHER" id="PTHR23501:SF177">
    <property type="entry name" value="MAJOR FACILITATOR SUPERFAMILY (MFS) PROFILE DOMAIN-CONTAINING PROTEIN-RELATED"/>
    <property type="match status" value="1"/>
</dbReference>
<sequence length="568" mass="60498">MEGSLDIPVNGGLGAKPTTTTTVSGNDNSMSSFVAEDTVRRDEYPTGIKLLLIITALCLAIFLTSLDMTIVSTAIPKITDEFHGIESIGWIGSSFFLTLACFQSAWGKAYKYFSLKWTYLTSIIIFELGSLICAVAQNSTTLIVGRAIAGLGGGGILSGSFTLVAFTAVPEKRAAYTGFAGAAWGVASVVGPLVGGQFTTHVSWRWCFYINLPIGGVSAVVITLFFKPPQAAKPTKATFREKLINMDILGIFTIMCSVICYLLALEKAGISSPWNSARTIGLLVGSIVLFLVFIGIQIWLKESAMLVNRLLKDRTIYGGMAFIFFLASSSWIFVYYIPIYFQTIDNVSAGNSGIRTIPLVVGITIGTIISGGVISAIGQHILFMILCGALSLAGAALLYTLDIGTGSSKWIGYQALAGLGYGFGIQVPTIAAQALMGPEDISSATAMILFAQTLGGSLSISAAQSAFANTLIKSLAVNTPSIPPMQVVSVGATELRKHFTAEQLPGILRSYMDGLKKAYVIGIAMAAMMFLVSFGNKWHNLKEINAAKALMEKNENVNRITDEVKSAQ</sequence>
<dbReference type="FunFam" id="1.20.1250.20:FF:000196">
    <property type="entry name" value="MFS toxin efflux pump (AflT)"/>
    <property type="match status" value="1"/>
</dbReference>
<organism evidence="9 10">
    <name type="scientific">Botrytis fragariae</name>
    <dbReference type="NCBI Taxonomy" id="1964551"/>
    <lineage>
        <taxon>Eukaryota</taxon>
        <taxon>Fungi</taxon>
        <taxon>Dikarya</taxon>
        <taxon>Ascomycota</taxon>
        <taxon>Pezizomycotina</taxon>
        <taxon>Leotiomycetes</taxon>
        <taxon>Helotiales</taxon>
        <taxon>Sclerotiniaceae</taxon>
        <taxon>Botrytis</taxon>
    </lineage>
</organism>
<dbReference type="SUPFAM" id="SSF103473">
    <property type="entry name" value="MFS general substrate transporter"/>
    <property type="match status" value="1"/>
</dbReference>
<keyword evidence="2" id="KW-0813">Transport</keyword>
<dbReference type="InterPro" id="IPR036259">
    <property type="entry name" value="MFS_trans_sf"/>
</dbReference>
<feature type="transmembrane region" description="Helical" evidence="7">
    <location>
        <begin position="87"/>
        <end position="105"/>
    </location>
</feature>
<name>A0A8H6ENJ5_9HELO</name>
<feature type="transmembrane region" description="Helical" evidence="7">
    <location>
        <begin position="321"/>
        <end position="341"/>
    </location>
</feature>
<feature type="transmembrane region" description="Helical" evidence="7">
    <location>
        <begin position="381"/>
        <end position="399"/>
    </location>
</feature>
<dbReference type="Pfam" id="PF07690">
    <property type="entry name" value="MFS_1"/>
    <property type="match status" value="1"/>
</dbReference>
<evidence type="ECO:0000313" key="9">
    <source>
        <dbReference type="EMBL" id="KAF5878445.1"/>
    </source>
</evidence>
<evidence type="ECO:0000256" key="2">
    <source>
        <dbReference type="ARBA" id="ARBA00022448"/>
    </source>
</evidence>
<dbReference type="Proteomes" id="UP000531561">
    <property type="component" value="Unassembled WGS sequence"/>
</dbReference>
<feature type="region of interest" description="Disordered" evidence="6">
    <location>
        <begin position="1"/>
        <end position="27"/>
    </location>
</feature>
<keyword evidence="5 7" id="KW-0472">Membrane</keyword>
<dbReference type="InterPro" id="IPR020846">
    <property type="entry name" value="MFS_dom"/>
</dbReference>
<comment type="caution">
    <text evidence="9">The sequence shown here is derived from an EMBL/GenBank/DDBJ whole genome shotgun (WGS) entry which is preliminary data.</text>
</comment>
<keyword evidence="10" id="KW-1185">Reference proteome</keyword>
<feature type="transmembrane region" description="Helical" evidence="7">
    <location>
        <begin position="353"/>
        <end position="374"/>
    </location>
</feature>
<dbReference type="FunFam" id="1.20.1720.10:FF:000012">
    <property type="entry name" value="MFS toxin efflux pump (AflT)"/>
    <property type="match status" value="1"/>
</dbReference>
<evidence type="ECO:0000256" key="6">
    <source>
        <dbReference type="SAM" id="MobiDB-lite"/>
    </source>
</evidence>
<dbReference type="GeneID" id="59254748"/>
<keyword evidence="4 7" id="KW-1133">Transmembrane helix</keyword>
<evidence type="ECO:0000256" key="3">
    <source>
        <dbReference type="ARBA" id="ARBA00022692"/>
    </source>
</evidence>